<name>A0A1C6V0H4_9ACTN</name>
<proteinExistence type="predicted"/>
<dbReference type="Proteomes" id="UP000199696">
    <property type="component" value="Unassembled WGS sequence"/>
</dbReference>
<keyword evidence="2" id="KW-1185">Reference proteome</keyword>
<dbReference type="EMBL" id="FMHY01000002">
    <property type="protein sequence ID" value="SCL59763.1"/>
    <property type="molecule type" value="Genomic_DNA"/>
</dbReference>
<evidence type="ECO:0000313" key="2">
    <source>
        <dbReference type="Proteomes" id="UP000199696"/>
    </source>
</evidence>
<protein>
    <submittedName>
        <fullName evidence="1">Uncharacterized protein</fullName>
    </submittedName>
</protein>
<gene>
    <name evidence="1" type="ORF">GA0070604_4135</name>
</gene>
<reference evidence="2" key="1">
    <citation type="submission" date="2016-06" db="EMBL/GenBank/DDBJ databases">
        <authorList>
            <person name="Varghese N."/>
            <person name="Submissions Spin"/>
        </authorList>
    </citation>
    <scope>NUCLEOTIDE SEQUENCE [LARGE SCALE GENOMIC DNA]</scope>
    <source>
        <strain evidence="2">DSM 44814</strain>
    </source>
</reference>
<accession>A0A1C6V0H4</accession>
<dbReference type="STRING" id="227316.GA0070604_4135"/>
<dbReference type="AlphaFoldDB" id="A0A1C6V0H4"/>
<sequence length="39" mass="4236">MDSVSSASLSINRFPLWTGEVLVSILALPSTGLPEYEVR</sequence>
<evidence type="ECO:0000313" key="1">
    <source>
        <dbReference type="EMBL" id="SCL59763.1"/>
    </source>
</evidence>
<organism evidence="1 2">
    <name type="scientific">Micromonospora eburnea</name>
    <dbReference type="NCBI Taxonomy" id="227316"/>
    <lineage>
        <taxon>Bacteria</taxon>
        <taxon>Bacillati</taxon>
        <taxon>Actinomycetota</taxon>
        <taxon>Actinomycetes</taxon>
        <taxon>Micromonosporales</taxon>
        <taxon>Micromonosporaceae</taxon>
        <taxon>Micromonospora</taxon>
    </lineage>
</organism>